<dbReference type="CDD" id="cd11304">
    <property type="entry name" value="Cadherin_repeat"/>
    <property type="match status" value="1"/>
</dbReference>
<dbReference type="FunFam" id="2.60.40.60:FF:000398">
    <property type="entry name" value="Protocadherin cluster 1 gamma 26a"/>
    <property type="match status" value="1"/>
</dbReference>
<comment type="subcellular location">
    <subcellularLocation>
        <location evidence="1">Membrane</location>
    </subcellularLocation>
</comment>
<evidence type="ECO:0000256" key="3">
    <source>
        <dbReference type="ARBA" id="ARBA00023180"/>
    </source>
</evidence>
<reference evidence="6" key="2">
    <citation type="submission" date="2025-09" db="UniProtKB">
        <authorList>
            <consortium name="Ensembl"/>
        </authorList>
    </citation>
    <scope>IDENTIFICATION</scope>
</reference>
<dbReference type="SUPFAM" id="SSF49313">
    <property type="entry name" value="Cadherin-like"/>
    <property type="match status" value="1"/>
</dbReference>
<evidence type="ECO:0000313" key="6">
    <source>
        <dbReference type="Ensembl" id="ENSOMEP00000002832.1"/>
    </source>
</evidence>
<sequence length="100" mass="11467">MEKGAGPRLKKRCWIWFSLPFLLVFGHHAVAELRYSVPEEIKDGTVVGNVAKDLGLDKSSLKDRRFRVVSESKDHYFDVNEDDGLRATRILDPFLFSNTN</sequence>
<dbReference type="PaxDb" id="30732-ENSOMEP00000002832"/>
<evidence type="ECO:0000313" key="7">
    <source>
        <dbReference type="Proteomes" id="UP000261560"/>
    </source>
</evidence>
<name>A0A3B3BCA0_ORYME</name>
<evidence type="ECO:0000259" key="5">
    <source>
        <dbReference type="Pfam" id="PF08266"/>
    </source>
</evidence>
<feature type="domain" description="Cadherin N-terminal" evidence="5">
    <location>
        <begin position="33"/>
        <end position="84"/>
    </location>
</feature>
<dbReference type="InterPro" id="IPR015919">
    <property type="entry name" value="Cadherin-like_sf"/>
</dbReference>
<dbReference type="STRING" id="30732.ENSOMEP00000002832"/>
<dbReference type="Proteomes" id="UP000261560">
    <property type="component" value="Unplaced"/>
</dbReference>
<feature type="chain" id="PRO_5017310115" description="Cadherin N-terminal domain-containing protein" evidence="4">
    <location>
        <begin position="32"/>
        <end position="100"/>
    </location>
</feature>
<organism evidence="6 7">
    <name type="scientific">Oryzias melastigma</name>
    <name type="common">Marine medaka</name>
    <dbReference type="NCBI Taxonomy" id="30732"/>
    <lineage>
        <taxon>Eukaryota</taxon>
        <taxon>Metazoa</taxon>
        <taxon>Chordata</taxon>
        <taxon>Craniata</taxon>
        <taxon>Vertebrata</taxon>
        <taxon>Euteleostomi</taxon>
        <taxon>Actinopterygii</taxon>
        <taxon>Neopterygii</taxon>
        <taxon>Teleostei</taxon>
        <taxon>Neoteleostei</taxon>
        <taxon>Acanthomorphata</taxon>
        <taxon>Ovalentaria</taxon>
        <taxon>Atherinomorphae</taxon>
        <taxon>Beloniformes</taxon>
        <taxon>Adrianichthyidae</taxon>
        <taxon>Oryziinae</taxon>
        <taxon>Oryzias</taxon>
    </lineage>
</organism>
<dbReference type="OMA" id="LCKERMT"/>
<reference evidence="6" key="1">
    <citation type="submission" date="2025-08" db="UniProtKB">
        <authorList>
            <consortium name="Ensembl"/>
        </authorList>
    </citation>
    <scope>IDENTIFICATION</scope>
</reference>
<dbReference type="GeneTree" id="ENSGT00940000177060"/>
<dbReference type="Ensembl" id="ENSOMET00000011843.1">
    <property type="protein sequence ID" value="ENSOMEP00000002832.1"/>
    <property type="gene ID" value="ENSOMEG00000003771.1"/>
</dbReference>
<dbReference type="Pfam" id="PF08266">
    <property type="entry name" value="Cadherin_2"/>
    <property type="match status" value="1"/>
</dbReference>
<keyword evidence="7" id="KW-1185">Reference proteome</keyword>
<protein>
    <recommendedName>
        <fullName evidence="5">Cadherin N-terminal domain-containing protein</fullName>
    </recommendedName>
</protein>
<dbReference type="Gene3D" id="2.60.40.60">
    <property type="entry name" value="Cadherins"/>
    <property type="match status" value="1"/>
</dbReference>
<feature type="signal peptide" evidence="4">
    <location>
        <begin position="1"/>
        <end position="31"/>
    </location>
</feature>
<dbReference type="GO" id="GO:0005509">
    <property type="term" value="F:calcium ion binding"/>
    <property type="evidence" value="ECO:0007669"/>
    <property type="project" value="InterPro"/>
</dbReference>
<keyword evidence="3" id="KW-0325">Glycoprotein</keyword>
<evidence type="ECO:0000256" key="4">
    <source>
        <dbReference type="SAM" id="SignalP"/>
    </source>
</evidence>
<accession>A0A3B3BCA0</accession>
<dbReference type="InterPro" id="IPR013164">
    <property type="entry name" value="Cadherin_N"/>
</dbReference>
<evidence type="ECO:0000256" key="2">
    <source>
        <dbReference type="ARBA" id="ARBA00023136"/>
    </source>
</evidence>
<proteinExistence type="predicted"/>
<evidence type="ECO:0000256" key="1">
    <source>
        <dbReference type="ARBA" id="ARBA00004370"/>
    </source>
</evidence>
<keyword evidence="4" id="KW-0732">Signal</keyword>
<dbReference type="GO" id="GO:0016020">
    <property type="term" value="C:membrane"/>
    <property type="evidence" value="ECO:0007669"/>
    <property type="project" value="UniProtKB-SubCell"/>
</dbReference>
<keyword evidence="2" id="KW-0472">Membrane</keyword>
<dbReference type="AlphaFoldDB" id="A0A3B3BCA0"/>